<dbReference type="KEGG" id="parq:DSM112329_03881"/>
<reference evidence="2" key="1">
    <citation type="submission" date="2022-12" db="EMBL/GenBank/DDBJ databases">
        <title>Paraconexibacter alkalitolerans sp. nov. and Baekduia alba sp. nov., isolated from soil and emended description of the genera Paraconexibacter (Chun et al., 2020) and Baekduia (An et al., 2020).</title>
        <authorList>
            <person name="Vieira S."/>
            <person name="Huber K.J."/>
            <person name="Geppert A."/>
            <person name="Wolf J."/>
            <person name="Neumann-Schaal M."/>
            <person name="Muesken M."/>
            <person name="Overmann J."/>
        </authorList>
    </citation>
    <scope>NUCLEOTIDE SEQUENCE</scope>
    <source>
        <strain evidence="2">AEG42_29</strain>
    </source>
</reference>
<gene>
    <name evidence="2" type="ORF">DSM112329_03881</name>
</gene>
<name>A0AAU7AZD8_9ACTN</name>
<proteinExistence type="predicted"/>
<feature type="signal peptide" evidence="1">
    <location>
        <begin position="1"/>
        <end position="25"/>
    </location>
</feature>
<dbReference type="AlphaFoldDB" id="A0AAU7AZD8"/>
<evidence type="ECO:0000313" key="2">
    <source>
        <dbReference type="EMBL" id="XAY07003.1"/>
    </source>
</evidence>
<sequence length="286" mass="30119">MRGLVVLVVACVGLVAGGVAGPAAAQAQNRVQAGAVAKTSGAVTATLSWKAGQFAVTKPRLTIARGGTVVSDLDVSDVCKDCLLVEDTAGNADEVFTIMHVADLTGDGEPEVSFDTFSNGAHCCTTQRIYAYRPATNSYRRVLSLYWGNVGYEVKDLDGDGTAELSGADDSFAYAFSSYAASAFPPKVLSLSLNAATGKAAVKDITRRFPAMIRSDAARLLKAIRAAKPEENREIQGAIAAYVAEQYLLGKGAVGKAEIVRARKRGLTAPGFQTNLLAFLKRTGYR</sequence>
<organism evidence="2">
    <name type="scientific">Paraconexibacter sp. AEG42_29</name>
    <dbReference type="NCBI Taxonomy" id="2997339"/>
    <lineage>
        <taxon>Bacteria</taxon>
        <taxon>Bacillati</taxon>
        <taxon>Actinomycetota</taxon>
        <taxon>Thermoleophilia</taxon>
        <taxon>Solirubrobacterales</taxon>
        <taxon>Paraconexibacteraceae</taxon>
        <taxon>Paraconexibacter</taxon>
    </lineage>
</organism>
<feature type="chain" id="PRO_5043997413" description="VCBS repeat-containing protein" evidence="1">
    <location>
        <begin position="26"/>
        <end position="286"/>
    </location>
</feature>
<protein>
    <recommendedName>
        <fullName evidence="3">VCBS repeat-containing protein</fullName>
    </recommendedName>
</protein>
<dbReference type="EMBL" id="CP114014">
    <property type="protein sequence ID" value="XAY07003.1"/>
    <property type="molecule type" value="Genomic_DNA"/>
</dbReference>
<keyword evidence="1" id="KW-0732">Signal</keyword>
<evidence type="ECO:0000256" key="1">
    <source>
        <dbReference type="SAM" id="SignalP"/>
    </source>
</evidence>
<evidence type="ECO:0008006" key="3">
    <source>
        <dbReference type="Google" id="ProtNLM"/>
    </source>
</evidence>
<accession>A0AAU7AZD8</accession>